<keyword evidence="1" id="KW-1133">Transmembrane helix</keyword>
<keyword evidence="1" id="KW-0472">Membrane</keyword>
<reference evidence="2 3" key="1">
    <citation type="submission" date="2016-08" db="EMBL/GenBank/DDBJ databases">
        <authorList>
            <person name="Seilhamer J.J."/>
        </authorList>
    </citation>
    <scope>NUCLEOTIDE SEQUENCE [LARGE SCALE GENOMIC DNA]</scope>
    <source>
        <strain evidence="2 3">CCBAU 10071</strain>
    </source>
</reference>
<keyword evidence="1" id="KW-0812">Transmembrane</keyword>
<feature type="transmembrane region" description="Helical" evidence="1">
    <location>
        <begin position="33"/>
        <end position="55"/>
    </location>
</feature>
<dbReference type="Proteomes" id="UP000183174">
    <property type="component" value="Unassembled WGS sequence"/>
</dbReference>
<evidence type="ECO:0000313" key="2">
    <source>
        <dbReference type="EMBL" id="SCB13638.1"/>
    </source>
</evidence>
<accession>A0A1C3UDW6</accession>
<dbReference type="EMBL" id="FMAE01000001">
    <property type="protein sequence ID" value="SCB13638.1"/>
    <property type="molecule type" value="Genomic_DNA"/>
</dbReference>
<sequence>MTRGIGLSWKGWQTPSMESPWCSGSGKMAIKMALAFIFRGILFWVAIAALLYFVWKLPF</sequence>
<evidence type="ECO:0000256" key="1">
    <source>
        <dbReference type="SAM" id="Phobius"/>
    </source>
</evidence>
<name>A0A1C3UDW6_9BRAD</name>
<dbReference type="AlphaFoldDB" id="A0A1C3UDW6"/>
<organism evidence="2 3">
    <name type="scientific">Bradyrhizobium yuanmingense</name>
    <dbReference type="NCBI Taxonomy" id="108015"/>
    <lineage>
        <taxon>Bacteria</taxon>
        <taxon>Pseudomonadati</taxon>
        <taxon>Pseudomonadota</taxon>
        <taxon>Alphaproteobacteria</taxon>
        <taxon>Hyphomicrobiales</taxon>
        <taxon>Nitrobacteraceae</taxon>
        <taxon>Bradyrhizobium</taxon>
    </lineage>
</organism>
<evidence type="ECO:0000313" key="3">
    <source>
        <dbReference type="Proteomes" id="UP000183174"/>
    </source>
</evidence>
<protein>
    <submittedName>
        <fullName evidence="2">Uncharacterized protein</fullName>
    </submittedName>
</protein>
<proteinExistence type="predicted"/>
<gene>
    <name evidence="2" type="ORF">GA0061099_10011011</name>
</gene>